<sequence>MQQQQVGHDIRESGKAGSLRDVADAVQIDEVRSVLNDCFNFVVALSTPRNSMPAKTRGLRLMLLTELGG</sequence>
<dbReference type="EMBL" id="JASVYU010000008">
    <property type="protein sequence ID" value="MDN0286783.1"/>
    <property type="molecule type" value="Genomic_DNA"/>
</dbReference>
<protein>
    <submittedName>
        <fullName evidence="1">Uncharacterized protein</fullName>
    </submittedName>
</protein>
<reference evidence="1" key="1">
    <citation type="submission" date="2023-06" db="EMBL/GenBank/DDBJ databases">
        <title>Genome sequences of Xanthomonas arboricola from Serbia and Montenegro.</title>
        <authorList>
            <person name="Ilicic R."/>
            <person name="Jelusic A."/>
            <person name="Harrison J."/>
            <person name="Greer S."/>
            <person name="Grant M."/>
            <person name="Vicente J."/>
            <person name="Popovic Milovanovic T."/>
            <person name="Studholme D.J."/>
        </authorList>
    </citation>
    <scope>NUCLEOTIDE SEQUENCE</scope>
    <source>
        <strain evidence="1">Xp320</strain>
    </source>
</reference>
<comment type="caution">
    <text evidence="1">The sequence shown here is derived from an EMBL/GenBank/DDBJ whole genome shotgun (WGS) entry which is preliminary data.</text>
</comment>
<dbReference type="AlphaFoldDB" id="A0AAP4NLV3"/>
<proteinExistence type="predicted"/>
<evidence type="ECO:0000313" key="1">
    <source>
        <dbReference type="EMBL" id="MDN0286783.1"/>
    </source>
</evidence>
<feature type="non-terminal residue" evidence="1">
    <location>
        <position position="69"/>
    </location>
</feature>
<organism evidence="1">
    <name type="scientific">Xanthomonas arboricola pv. pruni</name>
    <dbReference type="NCBI Taxonomy" id="69929"/>
    <lineage>
        <taxon>Bacteria</taxon>
        <taxon>Pseudomonadati</taxon>
        <taxon>Pseudomonadota</taxon>
        <taxon>Gammaproteobacteria</taxon>
        <taxon>Lysobacterales</taxon>
        <taxon>Lysobacteraceae</taxon>
        <taxon>Xanthomonas</taxon>
    </lineage>
</organism>
<name>A0AAP4NLV3_9XANT</name>
<dbReference type="RefSeq" id="WP_289884283.1">
    <property type="nucleotide sequence ID" value="NZ_JBAWTK010000078.1"/>
</dbReference>
<accession>A0AAP4NLV3</accession>
<gene>
    <name evidence="1" type="ORF">QSH54_09000</name>
</gene>